<dbReference type="EMBL" id="FOQD01000003">
    <property type="protein sequence ID" value="SFH86988.1"/>
    <property type="molecule type" value="Genomic_DNA"/>
</dbReference>
<dbReference type="Pfam" id="PF00849">
    <property type="entry name" value="PseudoU_synth_2"/>
    <property type="match status" value="1"/>
</dbReference>
<evidence type="ECO:0000256" key="2">
    <source>
        <dbReference type="ARBA" id="ARBA00023235"/>
    </source>
</evidence>
<comment type="catalytic activity">
    <reaction evidence="5">
        <text>a uridine in RNA = a pseudouridine in RNA</text>
        <dbReference type="Rhea" id="RHEA:48348"/>
        <dbReference type="Rhea" id="RHEA-COMP:12068"/>
        <dbReference type="Rhea" id="RHEA-COMP:12069"/>
        <dbReference type="ChEBI" id="CHEBI:65314"/>
        <dbReference type="ChEBI" id="CHEBI:65315"/>
    </reaction>
</comment>
<evidence type="ECO:0000259" key="6">
    <source>
        <dbReference type="Pfam" id="PF00849"/>
    </source>
</evidence>
<dbReference type="InterPro" id="IPR006225">
    <property type="entry name" value="PsdUridine_synth_RluC/D"/>
</dbReference>
<dbReference type="InterPro" id="IPR020103">
    <property type="entry name" value="PsdUridine_synth_cat_dom_sf"/>
</dbReference>
<dbReference type="Gene3D" id="3.10.290.10">
    <property type="entry name" value="RNA-binding S4 domain"/>
    <property type="match status" value="1"/>
</dbReference>
<evidence type="ECO:0000313" key="8">
    <source>
        <dbReference type="Proteomes" id="UP000199518"/>
    </source>
</evidence>
<dbReference type="PANTHER" id="PTHR21600:SF44">
    <property type="entry name" value="RIBOSOMAL LARGE SUBUNIT PSEUDOURIDINE SYNTHASE D"/>
    <property type="match status" value="1"/>
</dbReference>
<keyword evidence="2 5" id="KW-0413">Isomerase</keyword>
<proteinExistence type="inferred from homology"/>
<dbReference type="GO" id="GO:0140098">
    <property type="term" value="F:catalytic activity, acting on RNA"/>
    <property type="evidence" value="ECO:0007669"/>
    <property type="project" value="UniProtKB-ARBA"/>
</dbReference>
<dbReference type="GO" id="GO:0000455">
    <property type="term" value="P:enzyme-directed rRNA pseudouridine synthesis"/>
    <property type="evidence" value="ECO:0007669"/>
    <property type="project" value="TreeGrafter"/>
</dbReference>
<gene>
    <name evidence="7" type="ORF">SAMN05421753_103281</name>
</gene>
<evidence type="ECO:0000256" key="5">
    <source>
        <dbReference type="RuleBase" id="RU362028"/>
    </source>
</evidence>
<dbReference type="NCBIfam" id="TIGR00005">
    <property type="entry name" value="rluA_subfam"/>
    <property type="match status" value="1"/>
</dbReference>
<dbReference type="STRING" id="1576369.SAMN05421753_103281"/>
<dbReference type="GO" id="GO:0003723">
    <property type="term" value="F:RNA binding"/>
    <property type="evidence" value="ECO:0007669"/>
    <property type="project" value="UniProtKB-KW"/>
</dbReference>
<dbReference type="PANTHER" id="PTHR21600">
    <property type="entry name" value="MITOCHONDRIAL RNA PSEUDOURIDINE SYNTHASE"/>
    <property type="match status" value="1"/>
</dbReference>
<evidence type="ECO:0000256" key="1">
    <source>
        <dbReference type="ARBA" id="ARBA00010876"/>
    </source>
</evidence>
<feature type="domain" description="Pseudouridine synthase RsuA/RluA-like" evidence="6">
    <location>
        <begin position="92"/>
        <end position="248"/>
    </location>
</feature>
<dbReference type="GO" id="GO:0009982">
    <property type="term" value="F:pseudouridine synthase activity"/>
    <property type="evidence" value="ECO:0007669"/>
    <property type="project" value="InterPro"/>
</dbReference>
<dbReference type="InterPro" id="IPR036986">
    <property type="entry name" value="S4_RNA-bd_sf"/>
</dbReference>
<dbReference type="Gene3D" id="3.30.2350.10">
    <property type="entry name" value="Pseudouridine synthase"/>
    <property type="match status" value="1"/>
</dbReference>
<dbReference type="AlphaFoldDB" id="A0A1I3DKC0"/>
<feature type="active site" evidence="3">
    <location>
        <position position="140"/>
    </location>
</feature>
<comment type="function">
    <text evidence="5">Responsible for synthesis of pseudouridine from uracil.</text>
</comment>
<reference evidence="8" key="1">
    <citation type="submission" date="2016-10" db="EMBL/GenBank/DDBJ databases">
        <authorList>
            <person name="Varghese N."/>
            <person name="Submissions S."/>
        </authorList>
    </citation>
    <scope>NUCLEOTIDE SEQUENCE [LARGE SCALE GENOMIC DNA]</scope>
    <source>
        <strain evidence="8">DSM 26348</strain>
    </source>
</reference>
<dbReference type="SUPFAM" id="SSF55120">
    <property type="entry name" value="Pseudouridine synthase"/>
    <property type="match status" value="1"/>
</dbReference>
<name>A0A1I3DKC0_9PLAN</name>
<dbReference type="InterPro" id="IPR006145">
    <property type="entry name" value="PsdUridine_synth_RsuA/RluA"/>
</dbReference>
<protein>
    <recommendedName>
        <fullName evidence="5">Pseudouridine synthase</fullName>
        <ecNumber evidence="5">5.4.99.-</ecNumber>
    </recommendedName>
</protein>
<evidence type="ECO:0000313" key="7">
    <source>
        <dbReference type="EMBL" id="SFH86988.1"/>
    </source>
</evidence>
<dbReference type="OrthoDB" id="9784108at2"/>
<sequence length="334" mass="37328">MPSPIFEFVVEPDASGIRIDSFLIRHLRNYSSWRLQRIVREGGATINNAPAEQTDRVFSGQRICVRLLEPPDKLLDPAPLDLEVLYEDPWMMVVNKPAGVIVHPVGEDQSGTLANVLQRLLDERSPIRGLLRPGIVHRLDRQTSGAIAVAITHDAHAALSASFEASRVAKTYLALVEGRVEVDSGSLDWAIGRARSGRHVLMSCRADAVDRKPARTYYEVVERFENHTLVLAKPRTGRNHQIRVHFAALGHPLVGDEFYETQGRFKPFHADIDAETSREVETGLPIRRHALHALKLELAHPVSGAWLEVSAPPPEDFQETLRVLRTGDSEKAKR</sequence>
<organism evidence="7 8">
    <name type="scientific">Planctomicrobium piriforme</name>
    <dbReference type="NCBI Taxonomy" id="1576369"/>
    <lineage>
        <taxon>Bacteria</taxon>
        <taxon>Pseudomonadati</taxon>
        <taxon>Planctomycetota</taxon>
        <taxon>Planctomycetia</taxon>
        <taxon>Planctomycetales</taxon>
        <taxon>Planctomycetaceae</taxon>
        <taxon>Planctomicrobium</taxon>
    </lineage>
</organism>
<dbReference type="Proteomes" id="UP000199518">
    <property type="component" value="Unassembled WGS sequence"/>
</dbReference>
<dbReference type="PROSITE" id="PS50889">
    <property type="entry name" value="S4"/>
    <property type="match status" value="1"/>
</dbReference>
<dbReference type="CDD" id="cd02869">
    <property type="entry name" value="PseudoU_synth_RluA_like"/>
    <property type="match status" value="1"/>
</dbReference>
<dbReference type="EC" id="5.4.99.-" evidence="5"/>
<keyword evidence="8" id="KW-1185">Reference proteome</keyword>
<dbReference type="InterPro" id="IPR050188">
    <property type="entry name" value="RluA_PseudoU_synthase"/>
</dbReference>
<accession>A0A1I3DKC0</accession>
<keyword evidence="4" id="KW-0694">RNA-binding</keyword>
<evidence type="ECO:0000256" key="4">
    <source>
        <dbReference type="PROSITE-ProRule" id="PRU00182"/>
    </source>
</evidence>
<dbReference type="RefSeq" id="WP_092048298.1">
    <property type="nucleotide sequence ID" value="NZ_FOQD01000003.1"/>
</dbReference>
<comment type="similarity">
    <text evidence="1 5">Belongs to the pseudouridine synthase RluA family.</text>
</comment>
<evidence type="ECO:0000256" key="3">
    <source>
        <dbReference type="PIRSR" id="PIRSR606225-1"/>
    </source>
</evidence>